<evidence type="ECO:0000313" key="1">
    <source>
        <dbReference type="EMBL" id="SED20064.1"/>
    </source>
</evidence>
<proteinExistence type="predicted"/>
<evidence type="ECO:0000313" key="2">
    <source>
        <dbReference type="Proteomes" id="UP000198992"/>
    </source>
</evidence>
<gene>
    <name evidence="1" type="ORF">SAMN05444164_4047</name>
</gene>
<name>A0A1H4YSA0_9BRAD</name>
<accession>A0A1H4YSA0</accession>
<protein>
    <submittedName>
        <fullName evidence="1">Uncharacterized protein</fullName>
    </submittedName>
</protein>
<dbReference type="Proteomes" id="UP000198992">
    <property type="component" value="Unassembled WGS sequence"/>
</dbReference>
<organism evidence="1 2">
    <name type="scientific">Bradyrhizobium erythrophlei</name>
    <dbReference type="NCBI Taxonomy" id="1437360"/>
    <lineage>
        <taxon>Bacteria</taxon>
        <taxon>Pseudomonadati</taxon>
        <taxon>Pseudomonadota</taxon>
        <taxon>Alphaproteobacteria</taxon>
        <taxon>Hyphomicrobiales</taxon>
        <taxon>Nitrobacteraceae</taxon>
        <taxon>Bradyrhizobium</taxon>
    </lineage>
</organism>
<reference evidence="1 2" key="1">
    <citation type="submission" date="2016-10" db="EMBL/GenBank/DDBJ databases">
        <authorList>
            <person name="de Groot N.N."/>
        </authorList>
    </citation>
    <scope>NUCLEOTIDE SEQUENCE [LARGE SCALE GENOMIC DNA]</scope>
    <source>
        <strain evidence="1 2">MT12</strain>
    </source>
</reference>
<sequence>MHQSAVGPRHALQRYRIAPDVHGPFDDSDGIRDKFDYVELRNGA</sequence>
<dbReference type="EMBL" id="FNTH01000001">
    <property type="protein sequence ID" value="SED20064.1"/>
    <property type="molecule type" value="Genomic_DNA"/>
</dbReference>
<dbReference type="AlphaFoldDB" id="A0A1H4YSA0"/>